<reference evidence="1" key="1">
    <citation type="submission" date="2018-05" db="EMBL/GenBank/DDBJ databases">
        <authorList>
            <person name="Lanie J.A."/>
            <person name="Ng W.-L."/>
            <person name="Kazmierczak K.M."/>
            <person name="Andrzejewski T.M."/>
            <person name="Davidsen T.M."/>
            <person name="Wayne K.J."/>
            <person name="Tettelin H."/>
            <person name="Glass J.I."/>
            <person name="Rusch D."/>
            <person name="Podicherti R."/>
            <person name="Tsui H.-C.T."/>
            <person name="Winkler M.E."/>
        </authorList>
    </citation>
    <scope>NUCLEOTIDE SEQUENCE</scope>
</reference>
<gene>
    <name evidence="1" type="ORF">METZ01_LOCUS236575</name>
</gene>
<feature type="non-terminal residue" evidence="1">
    <location>
        <position position="54"/>
    </location>
</feature>
<protein>
    <recommendedName>
        <fullName evidence="2">D-isomer specific 2-hydroxyacid dehydrogenase catalytic domain-containing protein</fullName>
    </recommendedName>
</protein>
<evidence type="ECO:0008006" key="2">
    <source>
        <dbReference type="Google" id="ProtNLM"/>
    </source>
</evidence>
<dbReference type="EMBL" id="UINC01059851">
    <property type="protein sequence ID" value="SVB83721.1"/>
    <property type="molecule type" value="Genomic_DNA"/>
</dbReference>
<sequence length="54" mass="6107">MFNVIVNKEYELLFERLKAEAPDSFALSLADFSHPDEKLNVLLEKADAIIGQVN</sequence>
<proteinExistence type="predicted"/>
<name>A0A382HB75_9ZZZZ</name>
<organism evidence="1">
    <name type="scientific">marine metagenome</name>
    <dbReference type="NCBI Taxonomy" id="408172"/>
    <lineage>
        <taxon>unclassified sequences</taxon>
        <taxon>metagenomes</taxon>
        <taxon>ecological metagenomes</taxon>
    </lineage>
</organism>
<evidence type="ECO:0000313" key="1">
    <source>
        <dbReference type="EMBL" id="SVB83721.1"/>
    </source>
</evidence>
<dbReference type="AlphaFoldDB" id="A0A382HB75"/>
<accession>A0A382HB75</accession>